<feature type="domain" description="PilZ" evidence="2">
    <location>
        <begin position="7"/>
        <end position="103"/>
    </location>
</feature>
<organism evidence="3 4">
    <name type="scientific">Pseudomonas anguilliseptica</name>
    <dbReference type="NCBI Taxonomy" id="53406"/>
    <lineage>
        <taxon>Bacteria</taxon>
        <taxon>Pseudomonadati</taxon>
        <taxon>Pseudomonadota</taxon>
        <taxon>Gammaproteobacteria</taxon>
        <taxon>Pseudomonadales</taxon>
        <taxon>Pseudomonadaceae</taxon>
        <taxon>Pseudomonas</taxon>
    </lineage>
</organism>
<dbReference type="OrthoDB" id="5298508at2"/>
<comment type="subunit">
    <text evidence="1">Monomer in both c-di-GMP-bound and free forms.</text>
</comment>
<accession>A0A1H4RCH2</accession>
<dbReference type="AlphaFoldDB" id="A0A1H4RCH2"/>
<gene>
    <name evidence="3" type="ORF">SAMN05421553_0630</name>
</gene>
<dbReference type="RefSeq" id="WP_090376549.1">
    <property type="nucleotide sequence ID" value="NZ_CP156749.1"/>
</dbReference>
<proteinExistence type="predicted"/>
<dbReference type="PIRSF" id="PIRSF028141">
    <property type="entry name" value="C-di-GMP_BP_PA4608"/>
    <property type="match status" value="1"/>
</dbReference>
<keyword evidence="4" id="KW-1185">Reference proteome</keyword>
<dbReference type="Pfam" id="PF07238">
    <property type="entry name" value="PilZ"/>
    <property type="match status" value="1"/>
</dbReference>
<evidence type="ECO:0000259" key="2">
    <source>
        <dbReference type="Pfam" id="PF07238"/>
    </source>
</evidence>
<dbReference type="InterPro" id="IPR027021">
    <property type="entry name" value="C-di-GMP_BP_PA4608"/>
</dbReference>
<sequence length="123" mass="14086">MSETANERRRFHRIAFDAPTEIVQGERRWAVELHDVSLKGLLIKRPNGWNGDPNQPFEANIQLADDTRVLMEVVLTRTQSDLLGFVCRHIDLDSISHLRRLVELNLGDDSLLERELAALGEDE</sequence>
<dbReference type="Gene3D" id="2.40.10.220">
    <property type="entry name" value="predicted glycosyltransferase like domains"/>
    <property type="match status" value="1"/>
</dbReference>
<dbReference type="SUPFAM" id="SSF141371">
    <property type="entry name" value="PilZ domain-like"/>
    <property type="match status" value="1"/>
</dbReference>
<dbReference type="InterPro" id="IPR009875">
    <property type="entry name" value="PilZ_domain"/>
</dbReference>
<name>A0A1H4RCH2_PSEAG</name>
<dbReference type="EMBL" id="FNSC01000001">
    <property type="protein sequence ID" value="SEC29543.1"/>
    <property type="molecule type" value="Genomic_DNA"/>
</dbReference>
<dbReference type="STRING" id="53406.SAMN05421553_0630"/>
<evidence type="ECO:0000313" key="4">
    <source>
        <dbReference type="Proteomes" id="UP000242849"/>
    </source>
</evidence>
<reference evidence="4" key="1">
    <citation type="submission" date="2016-10" db="EMBL/GenBank/DDBJ databases">
        <authorList>
            <person name="Varghese N."/>
            <person name="Submissions S."/>
        </authorList>
    </citation>
    <scope>NUCLEOTIDE SEQUENCE [LARGE SCALE GENOMIC DNA]</scope>
    <source>
        <strain evidence="4">DSM 12111</strain>
    </source>
</reference>
<comment type="function">
    <text evidence="1">Binds the second messenger bis-(3'-5') cyclic dimeric guanosine monophosphate (c-di-GMP). Can bind two c-di-GMP molecules per monomer. May play a role in bacterial second-messenger regulated processes. Binding to c-di-GMP induces a conformational change of the C- and N-termini resulting in the exposure of a highly negative surface on one side of the protein to a possible effector protein.</text>
</comment>
<dbReference type="GO" id="GO:0035438">
    <property type="term" value="F:cyclic-di-GMP binding"/>
    <property type="evidence" value="ECO:0007669"/>
    <property type="project" value="InterPro"/>
</dbReference>
<keyword evidence="1" id="KW-0973">c-di-GMP</keyword>
<evidence type="ECO:0000313" key="3">
    <source>
        <dbReference type="EMBL" id="SEC29543.1"/>
    </source>
</evidence>
<dbReference type="Proteomes" id="UP000242849">
    <property type="component" value="Unassembled WGS sequence"/>
</dbReference>
<protein>
    <recommendedName>
        <fullName evidence="1">Cyclic diguanosine monophosphate-binding protein</fullName>
        <shortName evidence="1">c-di-GMP-binding protein</shortName>
    </recommendedName>
    <alternativeName>
        <fullName evidence="1">Pilz domain-containing protein</fullName>
    </alternativeName>
</protein>
<evidence type="ECO:0000256" key="1">
    <source>
        <dbReference type="PIRNR" id="PIRNR028141"/>
    </source>
</evidence>
<keyword evidence="1" id="KW-0547">Nucleotide-binding</keyword>